<keyword evidence="5 7" id="KW-1133">Transmembrane helix</keyword>
<feature type="transmembrane region" description="Helical" evidence="7">
    <location>
        <begin position="236"/>
        <end position="256"/>
    </location>
</feature>
<evidence type="ECO:0000313" key="10">
    <source>
        <dbReference type="Proteomes" id="UP000249467"/>
    </source>
</evidence>
<feature type="transmembrane region" description="Helical" evidence="7">
    <location>
        <begin position="137"/>
        <end position="159"/>
    </location>
</feature>
<name>A0A2W4Y4S7_9CYAN</name>
<feature type="transmembrane region" description="Helical" evidence="7">
    <location>
        <begin position="359"/>
        <end position="380"/>
    </location>
</feature>
<proteinExistence type="inferred from homology"/>
<feature type="transmembrane region" description="Helical" evidence="7">
    <location>
        <begin position="320"/>
        <end position="338"/>
    </location>
</feature>
<keyword evidence="6 7" id="KW-0472">Membrane</keyword>
<protein>
    <recommendedName>
        <fullName evidence="8">Acyltransferase 3 domain-containing protein</fullName>
    </recommendedName>
</protein>
<comment type="subcellular location">
    <subcellularLocation>
        <location evidence="1">Cell membrane</location>
        <topology evidence="1">Multi-pass membrane protein</topology>
    </subcellularLocation>
</comment>
<reference evidence="9 10" key="1">
    <citation type="submission" date="2018-04" db="EMBL/GenBank/DDBJ databases">
        <authorList>
            <person name="Go L.Y."/>
            <person name="Mitchell J.A."/>
        </authorList>
    </citation>
    <scope>NUCLEOTIDE SEQUENCE [LARGE SCALE GENOMIC DNA]</scope>
    <source>
        <strain evidence="9">ULC066bin1</strain>
    </source>
</reference>
<keyword evidence="4 7" id="KW-0812">Transmembrane</keyword>
<sequence>MTQSKPSTSRLEWLDMLRAICAIEIAGHHWLRACMHVNVFSNTNLPEMFRNFLWSYKNNNAGQELINTFPSYLILDGQNTIAAFLTNFMGFLVGFGWEALHVFILMSGFSLSLRLAEYPSNPIDYWSNWYKKRLKRIIFPYYFVAFILFAGFLCVYIVVNSINFPLFAPVKMQLQEKIGRSWLEILVGHVFLVDPWASGWSTTYISSAWWFILPLLVAYIAFPIYFKVLTKYGGKILLATTFLISASTYLLAPNISLSENRWHYIILFESFNFTLGIFLGHYYTITQDKERLQNLLFHPITTFVGVVLVLVGNLMNWFTITYPFSSLFFTFGLFIVGAKLSRYLLAVPVIQKLKNVDSYTFYLIHQLIAYLFALVLNYVLRGYTPFFGGILYILTVILATSIFAKLYGKAEKLVTLRLQRSQTNG</sequence>
<dbReference type="GO" id="GO:0005886">
    <property type="term" value="C:plasma membrane"/>
    <property type="evidence" value="ECO:0007669"/>
    <property type="project" value="UniProtKB-SubCell"/>
</dbReference>
<keyword evidence="3" id="KW-1003">Cell membrane</keyword>
<dbReference type="AlphaFoldDB" id="A0A2W4Y4S7"/>
<feature type="transmembrane region" description="Helical" evidence="7">
    <location>
        <begin position="208"/>
        <end position="229"/>
    </location>
</feature>
<evidence type="ECO:0000256" key="2">
    <source>
        <dbReference type="ARBA" id="ARBA00007400"/>
    </source>
</evidence>
<evidence type="ECO:0000259" key="8">
    <source>
        <dbReference type="Pfam" id="PF01757"/>
    </source>
</evidence>
<evidence type="ECO:0000256" key="1">
    <source>
        <dbReference type="ARBA" id="ARBA00004651"/>
    </source>
</evidence>
<dbReference type="Proteomes" id="UP000249467">
    <property type="component" value="Unassembled WGS sequence"/>
</dbReference>
<evidence type="ECO:0000256" key="7">
    <source>
        <dbReference type="SAM" id="Phobius"/>
    </source>
</evidence>
<feature type="domain" description="Acyltransferase 3" evidence="8">
    <location>
        <begin position="12"/>
        <end position="401"/>
    </location>
</feature>
<feature type="transmembrane region" description="Helical" evidence="7">
    <location>
        <begin position="295"/>
        <end position="314"/>
    </location>
</feature>
<evidence type="ECO:0000256" key="5">
    <source>
        <dbReference type="ARBA" id="ARBA00022989"/>
    </source>
</evidence>
<evidence type="ECO:0000313" key="9">
    <source>
        <dbReference type="EMBL" id="PZO38328.1"/>
    </source>
</evidence>
<organism evidence="9 10">
    <name type="scientific">Pseudanabaena frigida</name>
    <dbReference type="NCBI Taxonomy" id="945775"/>
    <lineage>
        <taxon>Bacteria</taxon>
        <taxon>Bacillati</taxon>
        <taxon>Cyanobacteriota</taxon>
        <taxon>Cyanophyceae</taxon>
        <taxon>Pseudanabaenales</taxon>
        <taxon>Pseudanabaenaceae</taxon>
        <taxon>Pseudanabaena</taxon>
    </lineage>
</organism>
<comment type="similarity">
    <text evidence="2">Belongs to the acyltransferase 3 family.</text>
</comment>
<accession>A0A2W4Y4S7</accession>
<evidence type="ECO:0000256" key="4">
    <source>
        <dbReference type="ARBA" id="ARBA00022692"/>
    </source>
</evidence>
<dbReference type="EMBL" id="QBML01000024">
    <property type="protein sequence ID" value="PZO38328.1"/>
    <property type="molecule type" value="Genomic_DNA"/>
</dbReference>
<dbReference type="GO" id="GO:0016413">
    <property type="term" value="F:O-acetyltransferase activity"/>
    <property type="evidence" value="ECO:0007669"/>
    <property type="project" value="TreeGrafter"/>
</dbReference>
<feature type="transmembrane region" description="Helical" evidence="7">
    <location>
        <begin position="262"/>
        <end position="283"/>
    </location>
</feature>
<dbReference type="PANTHER" id="PTHR40074">
    <property type="entry name" value="O-ACETYLTRANSFERASE WECH"/>
    <property type="match status" value="1"/>
</dbReference>
<reference evidence="9 10" key="2">
    <citation type="submission" date="2018-06" db="EMBL/GenBank/DDBJ databases">
        <title>Metagenomic assembly of (sub)arctic Cyanobacteria and their associated microbiome from non-axenic cultures.</title>
        <authorList>
            <person name="Baurain D."/>
        </authorList>
    </citation>
    <scope>NUCLEOTIDE SEQUENCE [LARGE SCALE GENOMIC DNA]</scope>
    <source>
        <strain evidence="9">ULC066bin1</strain>
    </source>
</reference>
<dbReference type="Pfam" id="PF01757">
    <property type="entry name" value="Acyl_transf_3"/>
    <property type="match status" value="1"/>
</dbReference>
<dbReference type="PANTHER" id="PTHR40074:SF2">
    <property type="entry name" value="O-ACETYLTRANSFERASE WECH"/>
    <property type="match status" value="1"/>
</dbReference>
<evidence type="ECO:0000256" key="3">
    <source>
        <dbReference type="ARBA" id="ARBA00022475"/>
    </source>
</evidence>
<comment type="caution">
    <text evidence="9">The sequence shown here is derived from an EMBL/GenBank/DDBJ whole genome shotgun (WGS) entry which is preliminary data.</text>
</comment>
<gene>
    <name evidence="9" type="ORF">DCF19_16755</name>
</gene>
<dbReference type="InterPro" id="IPR002656">
    <property type="entry name" value="Acyl_transf_3_dom"/>
</dbReference>
<dbReference type="GO" id="GO:0009246">
    <property type="term" value="P:enterobacterial common antigen biosynthetic process"/>
    <property type="evidence" value="ECO:0007669"/>
    <property type="project" value="TreeGrafter"/>
</dbReference>
<feature type="transmembrane region" description="Helical" evidence="7">
    <location>
        <begin position="386"/>
        <end position="407"/>
    </location>
</feature>
<evidence type="ECO:0000256" key="6">
    <source>
        <dbReference type="ARBA" id="ARBA00023136"/>
    </source>
</evidence>